<evidence type="ECO:0000313" key="2">
    <source>
        <dbReference type="EMBL" id="AEH45473.1"/>
    </source>
</evidence>
<dbReference type="Gene3D" id="3.30.70.1290">
    <property type="entry name" value="Transposase IS200-like"/>
    <property type="match status" value="1"/>
</dbReference>
<dbReference type="PANTHER" id="PTHR34322:SF2">
    <property type="entry name" value="TRANSPOSASE IS200-LIKE DOMAIN-CONTAINING PROTEIN"/>
    <property type="match status" value="1"/>
</dbReference>
<feature type="domain" description="Transposase IS200-like" evidence="1">
    <location>
        <begin position="11"/>
        <end position="162"/>
    </location>
</feature>
<dbReference type="PATRIC" id="fig|667014.3.peg.1661"/>
<dbReference type="PANTHER" id="PTHR34322">
    <property type="entry name" value="TRANSPOSASE, Y1_TNP DOMAIN-CONTAINING"/>
    <property type="match status" value="1"/>
</dbReference>
<reference evidence="3" key="1">
    <citation type="submission" date="2011-04" db="EMBL/GenBank/DDBJ databases">
        <title>The complete genome of Thermodesulfatator indicus DSM 15286.</title>
        <authorList>
            <person name="Lucas S."/>
            <person name="Copeland A."/>
            <person name="Lapidus A."/>
            <person name="Bruce D."/>
            <person name="Goodwin L."/>
            <person name="Pitluck S."/>
            <person name="Peters L."/>
            <person name="Kyrpides N."/>
            <person name="Mavromatis K."/>
            <person name="Pagani I."/>
            <person name="Ivanova N."/>
            <person name="Saunders L."/>
            <person name="Detter J.C."/>
            <person name="Tapia R."/>
            <person name="Han C."/>
            <person name="Land M."/>
            <person name="Hauser L."/>
            <person name="Markowitz V."/>
            <person name="Cheng J.-F."/>
            <person name="Hugenholtz P."/>
            <person name="Woyke T."/>
            <person name="Wu D."/>
            <person name="Spring S."/>
            <person name="Schroeder M."/>
            <person name="Brambilla E."/>
            <person name="Klenk H.-P."/>
            <person name="Eisen J.A."/>
        </authorList>
    </citation>
    <scope>NUCLEOTIDE SEQUENCE [LARGE SCALE GENOMIC DNA]</scope>
    <source>
        <strain evidence="3">DSM 15286 / JCM 11887 / CIR29812</strain>
    </source>
</reference>
<dbReference type="STRING" id="667014.Thein_1613"/>
<protein>
    <recommendedName>
        <fullName evidence="1">Transposase IS200-like domain-containing protein</fullName>
    </recommendedName>
</protein>
<dbReference type="GO" id="GO:0004803">
    <property type="term" value="F:transposase activity"/>
    <property type="evidence" value="ECO:0007669"/>
    <property type="project" value="InterPro"/>
</dbReference>
<dbReference type="SUPFAM" id="SSF143422">
    <property type="entry name" value="Transposase IS200-like"/>
    <property type="match status" value="1"/>
</dbReference>
<dbReference type="InParanoid" id="F8AAW0"/>
<dbReference type="InterPro" id="IPR002686">
    <property type="entry name" value="Transposase_17"/>
</dbReference>
<dbReference type="GO" id="GO:0006313">
    <property type="term" value="P:DNA transposition"/>
    <property type="evidence" value="ECO:0007669"/>
    <property type="project" value="InterPro"/>
</dbReference>
<gene>
    <name evidence="2" type="ordered locus">Thein_1613</name>
</gene>
<dbReference type="InterPro" id="IPR036515">
    <property type="entry name" value="Transposase_17_sf"/>
</dbReference>
<dbReference type="AlphaFoldDB" id="F8AAW0"/>
<dbReference type="PaxDb" id="667014-Thein_1613"/>
<evidence type="ECO:0000259" key="1">
    <source>
        <dbReference type="SMART" id="SM01321"/>
    </source>
</evidence>
<keyword evidence="3" id="KW-1185">Reference proteome</keyword>
<proteinExistence type="predicted"/>
<reference evidence="2 3" key="2">
    <citation type="journal article" date="2012" name="Stand. Genomic Sci.">
        <title>Complete genome sequence of the thermophilic sulfate-reducing ocean bacterium Thermodesulfatator indicus type strain (CIR29812(T)).</title>
        <authorList>
            <person name="Anderson I."/>
            <person name="Saunders E."/>
            <person name="Lapidus A."/>
            <person name="Nolan M."/>
            <person name="Lucas S."/>
            <person name="Tice H."/>
            <person name="Del Rio T.G."/>
            <person name="Cheng J.F."/>
            <person name="Han C."/>
            <person name="Tapia R."/>
            <person name="Goodwin L.A."/>
            <person name="Pitluck S."/>
            <person name="Liolios K."/>
            <person name="Mavromatis K."/>
            <person name="Pagani I."/>
            <person name="Ivanova N."/>
            <person name="Mikhailova N."/>
            <person name="Pati A."/>
            <person name="Chen A."/>
            <person name="Palaniappan K."/>
            <person name="Land M."/>
            <person name="Hauser L."/>
            <person name="Jeffries C.D."/>
            <person name="Chang Y.J."/>
            <person name="Brambilla E.M."/>
            <person name="Rohde M."/>
            <person name="Spring S."/>
            <person name="Goker M."/>
            <person name="Detter J.C."/>
            <person name="Woyke T."/>
            <person name="Bristow J."/>
            <person name="Eisen J.A."/>
            <person name="Markowitz V."/>
            <person name="Hugenholtz P."/>
            <person name="Kyrpides N.C."/>
            <person name="Klenk H.P."/>
        </authorList>
    </citation>
    <scope>NUCLEOTIDE SEQUENCE [LARGE SCALE GENOMIC DNA]</scope>
    <source>
        <strain evidence="3">DSM 15286 / JCM 11887 / CIR29812</strain>
    </source>
</reference>
<dbReference type="SMART" id="SM01321">
    <property type="entry name" value="Y1_Tnp"/>
    <property type="match status" value="1"/>
</dbReference>
<dbReference type="Proteomes" id="UP000006793">
    <property type="component" value="Chromosome"/>
</dbReference>
<dbReference type="GO" id="GO:0003677">
    <property type="term" value="F:DNA binding"/>
    <property type="evidence" value="ECO:0007669"/>
    <property type="project" value="InterPro"/>
</dbReference>
<organism evidence="2 3">
    <name type="scientific">Thermodesulfatator indicus (strain DSM 15286 / JCM 11887 / CIR29812)</name>
    <dbReference type="NCBI Taxonomy" id="667014"/>
    <lineage>
        <taxon>Bacteria</taxon>
        <taxon>Pseudomonadati</taxon>
        <taxon>Thermodesulfobacteriota</taxon>
        <taxon>Thermodesulfobacteria</taxon>
        <taxon>Thermodesulfobacteriales</taxon>
        <taxon>Thermodesulfatatoraceae</taxon>
        <taxon>Thermodesulfatator</taxon>
    </lineage>
</organism>
<sequence length="287" mass="34160">MPRIPRLLTNHPKAAYHVISRTALPGHDVLGNEEKDHLLNLIRWLSQVYFVEVYGFAIMGNHFHLLCRMLPENQFSDEEVIRRIKLYYRDKRKVFIYEELIARWRTRLASLSRYIQDIKQRFSRWFNKRVDRKGYFWADRFKSVIIETGEALLNCLAYIELNPVRAGIVEKPEDYRWCSLGYRARRGTGENFLSLDLGLPSYAGKSDQEKFKLYREFVHGKGGIGESEKFDNPQKFRYRMKYFSESIAIGTQQFITEVSNKFQQFLRFKHKRRKNINLTGSLLVNLK</sequence>
<dbReference type="EMBL" id="CP002683">
    <property type="protein sequence ID" value="AEH45473.1"/>
    <property type="molecule type" value="Genomic_DNA"/>
</dbReference>
<accession>F8AAW0</accession>
<dbReference type="HOGENOM" id="CLU_068226_1_1_0"/>
<dbReference type="OrthoDB" id="9814067at2"/>
<dbReference type="eggNOG" id="COG1943">
    <property type="taxonomic scope" value="Bacteria"/>
</dbReference>
<evidence type="ECO:0000313" key="3">
    <source>
        <dbReference type="Proteomes" id="UP000006793"/>
    </source>
</evidence>
<dbReference type="RefSeq" id="WP_013908215.1">
    <property type="nucleotide sequence ID" value="NC_015681.1"/>
</dbReference>
<dbReference type="KEGG" id="tid:Thein_1613"/>
<name>F8AAW0_THEID</name>